<evidence type="ECO:0000313" key="3">
    <source>
        <dbReference type="Proteomes" id="UP001595583"/>
    </source>
</evidence>
<feature type="domain" description="Rhodanese" evidence="1">
    <location>
        <begin position="13"/>
        <end position="104"/>
    </location>
</feature>
<dbReference type="InterPro" id="IPR001763">
    <property type="entry name" value="Rhodanese-like_dom"/>
</dbReference>
<proteinExistence type="predicted"/>
<dbReference type="Proteomes" id="UP001595583">
    <property type="component" value="Unassembled WGS sequence"/>
</dbReference>
<feature type="domain" description="Rhodanese" evidence="1">
    <location>
        <begin position="384"/>
        <end position="471"/>
    </location>
</feature>
<evidence type="ECO:0000313" key="2">
    <source>
        <dbReference type="EMBL" id="MFC3205416.1"/>
    </source>
</evidence>
<dbReference type="InterPro" id="IPR036873">
    <property type="entry name" value="Rhodanese-like_dom_sf"/>
</dbReference>
<name>A0ABV7KAR8_9HYPH</name>
<dbReference type="SMART" id="SM00450">
    <property type="entry name" value="RHOD"/>
    <property type="match status" value="4"/>
</dbReference>
<dbReference type="Gene3D" id="3.40.250.10">
    <property type="entry name" value="Rhodanese-like domain"/>
    <property type="match status" value="4"/>
</dbReference>
<dbReference type="SUPFAM" id="SSF52821">
    <property type="entry name" value="Rhodanese/Cell cycle control phosphatase"/>
    <property type="match status" value="4"/>
</dbReference>
<feature type="domain" description="Rhodanese" evidence="1">
    <location>
        <begin position="274"/>
        <end position="363"/>
    </location>
</feature>
<sequence length="528" mass="57210">MATAVTLKQWLHDGGEIALLDVREEGEFGEGHLFYGVPLPFSRLESGLERLVPRSSCRIVMYDDGASFVAAKAQALARRYGYSDVHVLEGGTRAWEEAGFSLFAGVNVPSKTFGELVEHTEAVPLITAGELHDRLAAKEDVVVIDGRPIDEYRKMNIPGSLCCPNGELVYRIGEIIRSPETTVVINCAGRTRSIMGAATLRRFGCANRVVALENGTMGWRLAGFELEHGSDRLYPLPPHGVRLEEIRREAADLAGSFGVSKADAETVVRWLGENNRTTYLLDIRTPEEFGQGSAPGAVSAPGGQLLQATDQWLGVRNARVVLLDDEEVRAPVIASWLSQLGWETHVLEGGLAAAASLPADPGLNSIATMLAEQPPVGPQDLVAPGSDVVLVDVRHSSEYRRCHLQGAVWATRARLDNVLGRIGSCPALVIADNETLGRAFAAEIAGAGCKVVGLHVGNPDLWRRFGLALASTPDIPSDADCIDYLFFVHDRHAGNLDAARQYLAWEKGLVAKLDKQELAGYRLRFPRA</sequence>
<dbReference type="Pfam" id="PF00581">
    <property type="entry name" value="Rhodanese"/>
    <property type="match status" value="3"/>
</dbReference>
<organism evidence="2 3">
    <name type="scientific">Aquamicrobium soli</name>
    <dbReference type="NCBI Taxonomy" id="1811518"/>
    <lineage>
        <taxon>Bacteria</taxon>
        <taxon>Pseudomonadati</taxon>
        <taxon>Pseudomonadota</taxon>
        <taxon>Alphaproteobacteria</taxon>
        <taxon>Hyphomicrobiales</taxon>
        <taxon>Phyllobacteriaceae</taxon>
        <taxon>Aquamicrobium</taxon>
    </lineage>
</organism>
<reference evidence="3" key="1">
    <citation type="journal article" date="2019" name="Int. J. Syst. Evol. Microbiol.">
        <title>The Global Catalogue of Microorganisms (GCM) 10K type strain sequencing project: providing services to taxonomists for standard genome sequencing and annotation.</title>
        <authorList>
            <consortium name="The Broad Institute Genomics Platform"/>
            <consortium name="The Broad Institute Genome Sequencing Center for Infectious Disease"/>
            <person name="Wu L."/>
            <person name="Ma J."/>
        </authorList>
    </citation>
    <scope>NUCLEOTIDE SEQUENCE [LARGE SCALE GENOMIC DNA]</scope>
    <source>
        <strain evidence="3">KCTC 52165</strain>
    </source>
</reference>
<feature type="domain" description="Rhodanese" evidence="1">
    <location>
        <begin position="137"/>
        <end position="228"/>
    </location>
</feature>
<dbReference type="CDD" id="cd01534">
    <property type="entry name" value="4RHOD_Repeat_3"/>
    <property type="match status" value="1"/>
</dbReference>
<evidence type="ECO:0000259" key="1">
    <source>
        <dbReference type="PROSITE" id="PS50206"/>
    </source>
</evidence>
<dbReference type="PANTHER" id="PTHR44086">
    <property type="entry name" value="THIOSULFATE SULFURTRANSFERASE RDL2, MITOCHONDRIAL-RELATED"/>
    <property type="match status" value="1"/>
</dbReference>
<dbReference type="PANTHER" id="PTHR44086:SF10">
    <property type="entry name" value="THIOSULFATE SULFURTRANSFERASE_RHODANESE-LIKE DOMAIN-CONTAINING PROTEIN 3"/>
    <property type="match status" value="1"/>
</dbReference>
<dbReference type="PROSITE" id="PS50206">
    <property type="entry name" value="RHODANESE_3"/>
    <property type="match status" value="4"/>
</dbReference>
<protein>
    <submittedName>
        <fullName evidence="2">Rhodanese-like domain-containing protein</fullName>
    </submittedName>
</protein>
<keyword evidence="3" id="KW-1185">Reference proteome</keyword>
<dbReference type="EMBL" id="JBHRTK010000004">
    <property type="protein sequence ID" value="MFC3205416.1"/>
    <property type="molecule type" value="Genomic_DNA"/>
</dbReference>
<accession>A0ABV7KAR8</accession>
<comment type="caution">
    <text evidence="2">The sequence shown here is derived from an EMBL/GenBank/DDBJ whole genome shotgun (WGS) entry which is preliminary data.</text>
</comment>
<dbReference type="RefSeq" id="WP_378218864.1">
    <property type="nucleotide sequence ID" value="NZ_JBHRTK010000004.1"/>
</dbReference>
<gene>
    <name evidence="2" type="ORF">ACFOHJ_04265</name>
</gene>